<organism evidence="4 5">
    <name type="scientific">Shewanella maritima</name>
    <dbReference type="NCBI Taxonomy" id="2520507"/>
    <lineage>
        <taxon>Bacteria</taxon>
        <taxon>Pseudomonadati</taxon>
        <taxon>Pseudomonadota</taxon>
        <taxon>Gammaproteobacteria</taxon>
        <taxon>Alteromonadales</taxon>
        <taxon>Shewanellaceae</taxon>
        <taxon>Shewanella</taxon>
    </lineage>
</organism>
<evidence type="ECO:0000313" key="5">
    <source>
        <dbReference type="Proteomes" id="UP000291106"/>
    </source>
</evidence>
<dbReference type="PANTHER" id="PTHR43877">
    <property type="entry name" value="AMINOALKYLPHOSPHONATE N-ACETYLTRANSFERASE-RELATED-RELATED"/>
    <property type="match status" value="1"/>
</dbReference>
<dbReference type="Gene3D" id="3.40.630.30">
    <property type="match status" value="1"/>
</dbReference>
<evidence type="ECO:0000259" key="3">
    <source>
        <dbReference type="PROSITE" id="PS51186"/>
    </source>
</evidence>
<evidence type="ECO:0000313" key="4">
    <source>
        <dbReference type="EMBL" id="QBF82577.1"/>
    </source>
</evidence>
<dbReference type="AlphaFoldDB" id="A0A411PG63"/>
<dbReference type="PROSITE" id="PS51186">
    <property type="entry name" value="GNAT"/>
    <property type="match status" value="1"/>
</dbReference>
<dbReference type="SUPFAM" id="SSF55729">
    <property type="entry name" value="Acyl-CoA N-acyltransferases (Nat)"/>
    <property type="match status" value="1"/>
</dbReference>
<name>A0A411PG63_9GAMM</name>
<dbReference type="GO" id="GO:0016747">
    <property type="term" value="F:acyltransferase activity, transferring groups other than amino-acyl groups"/>
    <property type="evidence" value="ECO:0007669"/>
    <property type="project" value="InterPro"/>
</dbReference>
<keyword evidence="2" id="KW-0012">Acyltransferase</keyword>
<dbReference type="KEGG" id="smai:EXU30_07615"/>
<dbReference type="InterPro" id="IPR016181">
    <property type="entry name" value="Acyl_CoA_acyltransferase"/>
</dbReference>
<evidence type="ECO:0000256" key="1">
    <source>
        <dbReference type="ARBA" id="ARBA00022679"/>
    </source>
</evidence>
<dbReference type="EMBL" id="CP036200">
    <property type="protein sequence ID" value="QBF82577.1"/>
    <property type="molecule type" value="Genomic_DNA"/>
</dbReference>
<keyword evidence="1 4" id="KW-0808">Transferase</keyword>
<sequence length="153" mass="17531">MLTFKLAQLDNPQVIALLEEHLEDMQATSPPESKHALDLGGLRGKDIQFWSLWQGELLAGFAAYKRLDDNHAELKSMRTSRQFKQRGIATKLLLHILNEATLHAFKQISLETGTMEYFAPARALYLKHGFNYCEPFADYQLDPNSCFMTREIV</sequence>
<dbReference type="OrthoDB" id="9803233at2"/>
<dbReference type="InterPro" id="IPR050832">
    <property type="entry name" value="Bact_Acetyltransf"/>
</dbReference>
<dbReference type="RefSeq" id="WP_130598843.1">
    <property type="nucleotide sequence ID" value="NZ_CP036200.1"/>
</dbReference>
<proteinExistence type="predicted"/>
<protein>
    <submittedName>
        <fullName evidence="4">GNAT family N-acetyltransferase</fullName>
    </submittedName>
</protein>
<reference evidence="4 5" key="1">
    <citation type="submission" date="2019-02" db="EMBL/GenBank/DDBJ databases">
        <title>Shewanella sp. D4-2 isolated from Dokdo Island.</title>
        <authorList>
            <person name="Baek K."/>
        </authorList>
    </citation>
    <scope>NUCLEOTIDE SEQUENCE [LARGE SCALE GENOMIC DNA]</scope>
    <source>
        <strain evidence="4 5">D4-2</strain>
    </source>
</reference>
<dbReference type="Pfam" id="PF00583">
    <property type="entry name" value="Acetyltransf_1"/>
    <property type="match status" value="1"/>
</dbReference>
<dbReference type="Proteomes" id="UP000291106">
    <property type="component" value="Chromosome"/>
</dbReference>
<evidence type="ECO:0000256" key="2">
    <source>
        <dbReference type="ARBA" id="ARBA00023315"/>
    </source>
</evidence>
<keyword evidence="5" id="KW-1185">Reference proteome</keyword>
<dbReference type="PANTHER" id="PTHR43877:SF5">
    <property type="entry name" value="BLL8307 PROTEIN"/>
    <property type="match status" value="1"/>
</dbReference>
<gene>
    <name evidence="4" type="ORF">EXU30_07615</name>
</gene>
<dbReference type="InterPro" id="IPR000182">
    <property type="entry name" value="GNAT_dom"/>
</dbReference>
<dbReference type="CDD" id="cd04301">
    <property type="entry name" value="NAT_SF"/>
    <property type="match status" value="1"/>
</dbReference>
<accession>A0A411PG63</accession>
<feature type="domain" description="N-acetyltransferase" evidence="3">
    <location>
        <begin position="1"/>
        <end position="153"/>
    </location>
</feature>